<proteinExistence type="predicted"/>
<protein>
    <submittedName>
        <fullName evidence="2">Uncharacterized protein</fullName>
    </submittedName>
</protein>
<keyword evidence="3" id="KW-1185">Reference proteome</keyword>
<sequence length="188" mass="20472">MTPAEMKARVEAFEMLTKTSPFLMQYQSNMPLVNPFDPQAPLPAPGTNPNPMSLADVPIPSFQEMLNGPDAKQNAQQLSEYMRKRFAAQTAMYENLPQRFDTAINADNLSIPRAASLPAQSTSAPSTPATGANSERSASSVGRTVSNQFVSVSWTRSLPHHMSYFQILRRALPAVAQSVGINAVTSQM</sequence>
<feature type="non-terminal residue" evidence="2">
    <location>
        <position position="188"/>
    </location>
</feature>
<dbReference type="AlphaFoldDB" id="A0A3P7R060"/>
<organism evidence="2 3">
    <name type="scientific">Cylicostephanus goldi</name>
    <name type="common">Nematode worm</name>
    <dbReference type="NCBI Taxonomy" id="71465"/>
    <lineage>
        <taxon>Eukaryota</taxon>
        <taxon>Metazoa</taxon>
        <taxon>Ecdysozoa</taxon>
        <taxon>Nematoda</taxon>
        <taxon>Chromadorea</taxon>
        <taxon>Rhabditida</taxon>
        <taxon>Rhabditina</taxon>
        <taxon>Rhabditomorpha</taxon>
        <taxon>Strongyloidea</taxon>
        <taxon>Strongylidae</taxon>
        <taxon>Cylicostephanus</taxon>
    </lineage>
</organism>
<gene>
    <name evidence="2" type="ORF">CGOC_LOCUS13493</name>
</gene>
<feature type="region of interest" description="Disordered" evidence="1">
    <location>
        <begin position="116"/>
        <end position="142"/>
    </location>
</feature>
<accession>A0A3P7R060</accession>
<evidence type="ECO:0000313" key="2">
    <source>
        <dbReference type="EMBL" id="VDN37522.1"/>
    </source>
</evidence>
<dbReference type="OrthoDB" id="5849532at2759"/>
<evidence type="ECO:0000313" key="3">
    <source>
        <dbReference type="Proteomes" id="UP000271889"/>
    </source>
</evidence>
<name>A0A3P7R060_CYLGO</name>
<reference evidence="2 3" key="1">
    <citation type="submission" date="2018-11" db="EMBL/GenBank/DDBJ databases">
        <authorList>
            <consortium name="Pathogen Informatics"/>
        </authorList>
    </citation>
    <scope>NUCLEOTIDE SEQUENCE [LARGE SCALE GENOMIC DNA]</scope>
</reference>
<dbReference type="EMBL" id="UYRV01131955">
    <property type="protein sequence ID" value="VDN37522.1"/>
    <property type="molecule type" value="Genomic_DNA"/>
</dbReference>
<evidence type="ECO:0000256" key="1">
    <source>
        <dbReference type="SAM" id="MobiDB-lite"/>
    </source>
</evidence>
<dbReference type="Proteomes" id="UP000271889">
    <property type="component" value="Unassembled WGS sequence"/>
</dbReference>
<feature type="compositionally biased region" description="Polar residues" evidence="1">
    <location>
        <begin position="118"/>
        <end position="142"/>
    </location>
</feature>